<gene>
    <name evidence="1" type="ORF">AVEN_101496_1</name>
</gene>
<proteinExistence type="predicted"/>
<dbReference type="Proteomes" id="UP000499080">
    <property type="component" value="Unassembled WGS sequence"/>
</dbReference>
<organism evidence="1 2">
    <name type="scientific">Araneus ventricosus</name>
    <name type="common">Orbweaver spider</name>
    <name type="synonym">Epeira ventricosa</name>
    <dbReference type="NCBI Taxonomy" id="182803"/>
    <lineage>
        <taxon>Eukaryota</taxon>
        <taxon>Metazoa</taxon>
        <taxon>Ecdysozoa</taxon>
        <taxon>Arthropoda</taxon>
        <taxon>Chelicerata</taxon>
        <taxon>Arachnida</taxon>
        <taxon>Araneae</taxon>
        <taxon>Araneomorphae</taxon>
        <taxon>Entelegynae</taxon>
        <taxon>Araneoidea</taxon>
        <taxon>Araneidae</taxon>
        <taxon>Araneus</taxon>
    </lineage>
</organism>
<reference evidence="1 2" key="1">
    <citation type="journal article" date="2019" name="Sci. Rep.">
        <title>Orb-weaving spider Araneus ventricosus genome elucidates the spidroin gene catalogue.</title>
        <authorList>
            <person name="Kono N."/>
            <person name="Nakamura H."/>
            <person name="Ohtoshi R."/>
            <person name="Moran D.A.P."/>
            <person name="Shinohara A."/>
            <person name="Yoshida Y."/>
            <person name="Fujiwara M."/>
            <person name="Mori M."/>
            <person name="Tomita M."/>
            <person name="Arakawa K."/>
        </authorList>
    </citation>
    <scope>NUCLEOTIDE SEQUENCE [LARGE SCALE GENOMIC DNA]</scope>
</reference>
<comment type="caution">
    <text evidence="1">The sequence shown here is derived from an EMBL/GenBank/DDBJ whole genome shotgun (WGS) entry which is preliminary data.</text>
</comment>
<evidence type="ECO:0000313" key="1">
    <source>
        <dbReference type="EMBL" id="GBM38182.1"/>
    </source>
</evidence>
<evidence type="ECO:0000313" key="2">
    <source>
        <dbReference type="Proteomes" id="UP000499080"/>
    </source>
</evidence>
<keyword evidence="2" id="KW-1185">Reference proteome</keyword>
<sequence>MSQVGQLDVLLPVSDLGQILCSSSGSISTWLGQSHVSGGPARCEQQHPWGNRMFPGGQLDVLLSCSSTQCLLRPIQRAFRYLANVC</sequence>
<accession>A0A4Y2FA50</accession>
<protein>
    <submittedName>
        <fullName evidence="1">Uncharacterized protein</fullName>
    </submittedName>
</protein>
<name>A0A4Y2FA50_ARAVE</name>
<dbReference type="AlphaFoldDB" id="A0A4Y2FA50"/>
<dbReference type="EMBL" id="BGPR01000861">
    <property type="protein sequence ID" value="GBM38182.1"/>
    <property type="molecule type" value="Genomic_DNA"/>
</dbReference>